<dbReference type="KEGG" id="ati:AL072_25485"/>
<dbReference type="AlphaFoldDB" id="A0AAC8W3A3"/>
<sequence length="112" mass="11507">MSIDIQLNAVFKVGNAIYNASMSVPAATPTKDSPFIFDVTSKPATDGDDKEASVLTVAIGGSGFVYVAVAPPQDLITAAAGDIVQSLNVVVAEGEYDKVKKTFKAAAAIEGN</sequence>
<reference evidence="2" key="1">
    <citation type="submission" date="2015-08" db="EMBL/GenBank/DDBJ databases">
        <title>Complete Genome Sequence of Azospirillum thiophilum BV-S.</title>
        <authorList>
            <person name="Fomenkov A."/>
            <person name="Vincze T."/>
            <person name="Grabovich M."/>
            <person name="Dubinina G."/>
            <person name="Orlova M."/>
            <person name="Belousova E."/>
            <person name="Roberts R.J."/>
        </authorList>
    </citation>
    <scope>NUCLEOTIDE SEQUENCE [LARGE SCALE GENOMIC DNA]</scope>
    <source>
        <strain evidence="2">BV-S</strain>
    </source>
</reference>
<protein>
    <submittedName>
        <fullName evidence="1">Uncharacterized protein</fullName>
    </submittedName>
</protein>
<reference evidence="1 2" key="2">
    <citation type="journal article" date="2016" name="Genome Announc.">
        <title>Complete Genome Sequence of a Strain of Azospirillum thiophilum Isolated from a Sulfide Spring.</title>
        <authorList>
            <person name="Fomenkov A."/>
            <person name="Vincze T."/>
            <person name="Grabovich M."/>
            <person name="Anton B.P."/>
            <person name="Dubinina G."/>
            <person name="Orlova M."/>
            <person name="Belousova E."/>
            <person name="Roberts R.J."/>
        </authorList>
    </citation>
    <scope>NUCLEOTIDE SEQUENCE [LARGE SCALE GENOMIC DNA]</scope>
    <source>
        <strain evidence="1 2">BV-S</strain>
    </source>
</reference>
<proteinExistence type="predicted"/>
<evidence type="ECO:0000313" key="1">
    <source>
        <dbReference type="EMBL" id="ALG74310.1"/>
    </source>
</evidence>
<name>A0AAC8W3A3_9PROT</name>
<keyword evidence="2" id="KW-1185">Reference proteome</keyword>
<accession>A0AAC8W3A3</accession>
<organism evidence="1 2">
    <name type="scientific">Azospirillum thiophilum</name>
    <dbReference type="NCBI Taxonomy" id="528244"/>
    <lineage>
        <taxon>Bacteria</taxon>
        <taxon>Pseudomonadati</taxon>
        <taxon>Pseudomonadota</taxon>
        <taxon>Alphaproteobacteria</taxon>
        <taxon>Rhodospirillales</taxon>
        <taxon>Azospirillaceae</taxon>
        <taxon>Azospirillum</taxon>
    </lineage>
</organism>
<dbReference type="Proteomes" id="UP000069935">
    <property type="component" value="Chromosome 4"/>
</dbReference>
<gene>
    <name evidence="1" type="ORF">AL072_25485</name>
</gene>
<evidence type="ECO:0000313" key="2">
    <source>
        <dbReference type="Proteomes" id="UP000069935"/>
    </source>
</evidence>
<dbReference type="RefSeq" id="WP_045583849.1">
    <property type="nucleotide sequence ID" value="NZ_CP012404.1"/>
</dbReference>
<dbReference type="EMBL" id="CP012404">
    <property type="protein sequence ID" value="ALG74310.1"/>
    <property type="molecule type" value="Genomic_DNA"/>
</dbReference>